<dbReference type="Gramene" id="OPUNC07G12160.1">
    <property type="protein sequence ID" value="OPUNC07G12160.1"/>
    <property type="gene ID" value="OPUNC07G12160"/>
</dbReference>
<dbReference type="EnsemblPlants" id="OPUNC07G12160.1">
    <property type="protein sequence ID" value="OPUNC07G12160.1"/>
    <property type="gene ID" value="OPUNC07G12160"/>
</dbReference>
<reference evidence="1" key="2">
    <citation type="submission" date="2018-05" db="EMBL/GenBank/DDBJ databases">
        <title>OpunRS2 (Oryza punctata Reference Sequence Version 2).</title>
        <authorList>
            <person name="Zhang J."/>
            <person name="Kudrna D."/>
            <person name="Lee S."/>
            <person name="Talag J."/>
            <person name="Welchert J."/>
            <person name="Wing R.A."/>
        </authorList>
    </citation>
    <scope>NUCLEOTIDE SEQUENCE [LARGE SCALE GENOMIC DNA]</scope>
</reference>
<name>A0A0E0LKA9_ORYPU</name>
<keyword evidence="2" id="KW-1185">Reference proteome</keyword>
<organism evidence="1">
    <name type="scientific">Oryza punctata</name>
    <name type="common">Red rice</name>
    <dbReference type="NCBI Taxonomy" id="4537"/>
    <lineage>
        <taxon>Eukaryota</taxon>
        <taxon>Viridiplantae</taxon>
        <taxon>Streptophyta</taxon>
        <taxon>Embryophyta</taxon>
        <taxon>Tracheophyta</taxon>
        <taxon>Spermatophyta</taxon>
        <taxon>Magnoliopsida</taxon>
        <taxon>Liliopsida</taxon>
        <taxon>Poales</taxon>
        <taxon>Poaceae</taxon>
        <taxon>BOP clade</taxon>
        <taxon>Oryzoideae</taxon>
        <taxon>Oryzeae</taxon>
        <taxon>Oryzinae</taxon>
        <taxon>Oryza</taxon>
    </lineage>
</organism>
<dbReference type="HOGENOM" id="CLU_1910074_0_0_1"/>
<proteinExistence type="predicted"/>
<reference evidence="1" key="1">
    <citation type="submission" date="2015-04" db="UniProtKB">
        <authorList>
            <consortium name="EnsemblPlants"/>
        </authorList>
    </citation>
    <scope>IDENTIFICATION</scope>
</reference>
<protein>
    <submittedName>
        <fullName evidence="1">Uncharacterized protein</fullName>
    </submittedName>
</protein>
<dbReference type="Proteomes" id="UP000026962">
    <property type="component" value="Chromosome 7"/>
</dbReference>
<evidence type="ECO:0000313" key="1">
    <source>
        <dbReference type="EnsemblPlants" id="OPUNC07G12160.1"/>
    </source>
</evidence>
<evidence type="ECO:0000313" key="2">
    <source>
        <dbReference type="Proteomes" id="UP000026962"/>
    </source>
</evidence>
<accession>A0A0E0LKA9</accession>
<dbReference type="AlphaFoldDB" id="A0A0E0LKA9"/>
<sequence>MASKPASRETAVAAWGRLSWWRVCPRRGRWLRRQTHGCSLGEQAGVEGDSHGDRSMASRISAHLPAGGISIAEDPRLPGATFHPQGSTDIADEDAAATAIGNDTPAEASPKKGRRCNGYLFGNGAAICDYVFM</sequence>